<evidence type="ECO:0000313" key="3">
    <source>
        <dbReference type="Proteomes" id="UP000053097"/>
    </source>
</evidence>
<feature type="domain" description="USP" evidence="1">
    <location>
        <begin position="1"/>
        <end position="125"/>
    </location>
</feature>
<sequence>DESREQCTGNYILFKNEVTVTKDIVIIRLVLFSSQDDKMVKAIRKFNICTIPTTKVLIARQTYKLMNAIFHSGLCIEDGHYTSICREGMSSNWIEADDAQILTVADRSSNRVSRVPALCPLRAQLFKSINESVACYCPRCTQIITELQAPYSVSALGVAKLHTVL</sequence>
<dbReference type="PROSITE" id="PS50235">
    <property type="entry name" value="USP_3"/>
    <property type="match status" value="1"/>
</dbReference>
<name>A0A026WZB9_OOCBI</name>
<dbReference type="GO" id="GO:0016579">
    <property type="term" value="P:protein deubiquitination"/>
    <property type="evidence" value="ECO:0007669"/>
    <property type="project" value="InterPro"/>
</dbReference>
<evidence type="ECO:0000259" key="1">
    <source>
        <dbReference type="PROSITE" id="PS50235"/>
    </source>
</evidence>
<proteinExistence type="predicted"/>
<dbReference type="InterPro" id="IPR001394">
    <property type="entry name" value="Peptidase_C19_UCH"/>
</dbReference>
<dbReference type="EMBL" id="KK107055">
    <property type="protein sequence ID" value="EZA61387.1"/>
    <property type="molecule type" value="Genomic_DNA"/>
</dbReference>
<keyword evidence="3" id="KW-1185">Reference proteome</keyword>
<feature type="non-terminal residue" evidence="2">
    <location>
        <position position="1"/>
    </location>
</feature>
<dbReference type="GO" id="GO:0004843">
    <property type="term" value="F:cysteine-type deubiquitinase activity"/>
    <property type="evidence" value="ECO:0007669"/>
    <property type="project" value="InterPro"/>
</dbReference>
<reference evidence="2 3" key="1">
    <citation type="journal article" date="2014" name="Curr. Biol.">
        <title>The genome of the clonal raider ant Cerapachys biroi.</title>
        <authorList>
            <person name="Oxley P.R."/>
            <person name="Ji L."/>
            <person name="Fetter-Pruneda I."/>
            <person name="McKenzie S.K."/>
            <person name="Li C."/>
            <person name="Hu H."/>
            <person name="Zhang G."/>
            <person name="Kronauer D.J."/>
        </authorList>
    </citation>
    <scope>NUCLEOTIDE SEQUENCE [LARGE SCALE GENOMIC DNA]</scope>
</reference>
<dbReference type="Proteomes" id="UP000053097">
    <property type="component" value="Unassembled WGS sequence"/>
</dbReference>
<dbReference type="Pfam" id="PF00443">
    <property type="entry name" value="UCH"/>
    <property type="match status" value="1"/>
</dbReference>
<protein>
    <recommendedName>
        <fullName evidence="1">USP domain-containing protein</fullName>
    </recommendedName>
</protein>
<dbReference type="InterPro" id="IPR028889">
    <property type="entry name" value="USP"/>
</dbReference>
<dbReference type="InterPro" id="IPR038765">
    <property type="entry name" value="Papain-like_cys_pep_sf"/>
</dbReference>
<dbReference type="AlphaFoldDB" id="A0A026WZB9"/>
<evidence type="ECO:0000313" key="2">
    <source>
        <dbReference type="EMBL" id="EZA61387.1"/>
    </source>
</evidence>
<gene>
    <name evidence="2" type="ORF">X777_12294</name>
</gene>
<dbReference type="SUPFAM" id="SSF54001">
    <property type="entry name" value="Cysteine proteinases"/>
    <property type="match status" value="1"/>
</dbReference>
<dbReference type="Gene3D" id="3.90.70.10">
    <property type="entry name" value="Cysteine proteinases"/>
    <property type="match status" value="1"/>
</dbReference>
<organism evidence="2 3">
    <name type="scientific">Ooceraea biroi</name>
    <name type="common">Clonal raider ant</name>
    <name type="synonym">Cerapachys biroi</name>
    <dbReference type="NCBI Taxonomy" id="2015173"/>
    <lineage>
        <taxon>Eukaryota</taxon>
        <taxon>Metazoa</taxon>
        <taxon>Ecdysozoa</taxon>
        <taxon>Arthropoda</taxon>
        <taxon>Hexapoda</taxon>
        <taxon>Insecta</taxon>
        <taxon>Pterygota</taxon>
        <taxon>Neoptera</taxon>
        <taxon>Endopterygota</taxon>
        <taxon>Hymenoptera</taxon>
        <taxon>Apocrita</taxon>
        <taxon>Aculeata</taxon>
        <taxon>Formicoidea</taxon>
        <taxon>Formicidae</taxon>
        <taxon>Dorylinae</taxon>
        <taxon>Ooceraea</taxon>
    </lineage>
</organism>
<accession>A0A026WZB9</accession>